<dbReference type="InterPro" id="IPR040015">
    <property type="entry name" value="UBL3-like"/>
</dbReference>
<dbReference type="Gene3D" id="3.10.20.90">
    <property type="entry name" value="Phosphatidylinositol 3-kinase Catalytic Subunit, Chain A, domain 1"/>
    <property type="match status" value="1"/>
</dbReference>
<feature type="region of interest" description="Disordered" evidence="1">
    <location>
        <begin position="1"/>
        <end position="63"/>
    </location>
</feature>
<dbReference type="SUPFAM" id="SSF54236">
    <property type="entry name" value="Ubiquitin-like"/>
    <property type="match status" value="1"/>
</dbReference>
<protein>
    <recommendedName>
        <fullName evidence="2">UBL3-like ubiquitin domain-containing protein</fullName>
    </recommendedName>
</protein>
<reference evidence="3" key="1">
    <citation type="submission" date="2023-08" db="EMBL/GenBank/DDBJ databases">
        <title>Black Yeasts Isolated from many extreme environments.</title>
        <authorList>
            <person name="Coleine C."/>
            <person name="Stajich J.E."/>
            <person name="Selbmann L."/>
        </authorList>
    </citation>
    <scope>NUCLEOTIDE SEQUENCE</scope>
    <source>
        <strain evidence="3">CCFEE 5401</strain>
    </source>
</reference>
<dbReference type="EMBL" id="JAVRRL010000005">
    <property type="protein sequence ID" value="KAK5117272.1"/>
    <property type="molecule type" value="Genomic_DNA"/>
</dbReference>
<dbReference type="InterPro" id="IPR029071">
    <property type="entry name" value="Ubiquitin-like_domsf"/>
</dbReference>
<proteinExistence type="predicted"/>
<evidence type="ECO:0000313" key="4">
    <source>
        <dbReference type="Proteomes" id="UP001310890"/>
    </source>
</evidence>
<evidence type="ECO:0000313" key="3">
    <source>
        <dbReference type="EMBL" id="KAK5117272.1"/>
    </source>
</evidence>
<gene>
    <name evidence="3" type="ORF">LTR62_005889</name>
</gene>
<sequence>MASTSMSTGGVREQAESPTGAASTPVEMSAIDTTAAPSLPMAAETTETTKTSVQPQPTAETPAVPFILVQQPTIDTTEPPLTRAQTEALGPAVEDIVTPMPTTADPALHINLMLQTGARHPYKIDERYLNSRNAVTKSTAGDFDPKQLTGYKLKELIWQDWRKEWEARPASPSSIRLIMMGKMVDDKKVLADYPFATDRSNVVHMTIKPADFDQDDDAANAKHTGKGSSIRQRDGGESNAGCRCVVS</sequence>
<name>A0AAN7YJP6_9PEZI</name>
<dbReference type="Proteomes" id="UP001310890">
    <property type="component" value="Unassembled WGS sequence"/>
</dbReference>
<feature type="domain" description="UBL3-like ubiquitin" evidence="2">
    <location>
        <begin position="147"/>
        <end position="224"/>
    </location>
</feature>
<accession>A0AAN7YJP6</accession>
<evidence type="ECO:0000259" key="2">
    <source>
        <dbReference type="Pfam" id="PF13881"/>
    </source>
</evidence>
<evidence type="ECO:0000256" key="1">
    <source>
        <dbReference type="SAM" id="MobiDB-lite"/>
    </source>
</evidence>
<dbReference type="AlphaFoldDB" id="A0AAN7YJP6"/>
<dbReference type="PANTHER" id="PTHR13169">
    <property type="entry name" value="UBIQUITIN-LIKE PROTEIN 3 HCG-1 PROTEIN"/>
    <property type="match status" value="1"/>
</dbReference>
<feature type="region of interest" description="Disordered" evidence="1">
    <location>
        <begin position="213"/>
        <end position="241"/>
    </location>
</feature>
<feature type="compositionally biased region" description="Polar residues" evidence="1">
    <location>
        <begin position="45"/>
        <end position="59"/>
    </location>
</feature>
<comment type="caution">
    <text evidence="3">The sequence shown here is derived from an EMBL/GenBank/DDBJ whole genome shotgun (WGS) entry which is preliminary data.</text>
</comment>
<dbReference type="InterPro" id="IPR039540">
    <property type="entry name" value="UBL3-like_ubiquitin_dom"/>
</dbReference>
<dbReference type="Pfam" id="PF13881">
    <property type="entry name" value="Rad60-SLD_2"/>
    <property type="match status" value="1"/>
</dbReference>
<dbReference type="PANTHER" id="PTHR13169:SF0">
    <property type="entry name" value="UBIQUITIN-LIKE PROTEIN 3"/>
    <property type="match status" value="1"/>
</dbReference>
<organism evidence="3 4">
    <name type="scientific">Meristemomyces frigidus</name>
    <dbReference type="NCBI Taxonomy" id="1508187"/>
    <lineage>
        <taxon>Eukaryota</taxon>
        <taxon>Fungi</taxon>
        <taxon>Dikarya</taxon>
        <taxon>Ascomycota</taxon>
        <taxon>Pezizomycotina</taxon>
        <taxon>Dothideomycetes</taxon>
        <taxon>Dothideomycetidae</taxon>
        <taxon>Mycosphaerellales</taxon>
        <taxon>Teratosphaeriaceae</taxon>
        <taxon>Meristemomyces</taxon>
    </lineage>
</organism>